<dbReference type="OrthoDB" id="45853at2"/>
<keyword evidence="2" id="KW-0808">Transferase</keyword>
<sequence>MLIDIKARIREEDVAELLEAAIFPDPQRIEQAVLTYENDAARQLYGYEDQGDLIGMVGFSVDGGSSLTIHHLAVHPECRGAGYGRGLVLELIELKKPREIIVETDEETVDFYRNIGFTISSLGETYPGAERFRCHYLADLEDGE</sequence>
<dbReference type="GO" id="GO:0016747">
    <property type="term" value="F:acyltransferase activity, transferring groups other than amino-acyl groups"/>
    <property type="evidence" value="ECO:0007669"/>
    <property type="project" value="InterPro"/>
</dbReference>
<dbReference type="PROSITE" id="PS51186">
    <property type="entry name" value="GNAT"/>
    <property type="match status" value="1"/>
</dbReference>
<accession>A0A7X3FGY3</accession>
<dbReference type="SUPFAM" id="SSF55729">
    <property type="entry name" value="Acyl-CoA N-acyltransferases (Nat)"/>
    <property type="match status" value="1"/>
</dbReference>
<reference evidence="2 3" key="1">
    <citation type="journal article" date="2019" name="Microorganisms">
        <title>Paenibacillus lutrae sp. nov., A Chitinolytic Species Isolated from A River Otter in Castril Natural Park, Granada, Spain.</title>
        <authorList>
            <person name="Rodriguez M."/>
            <person name="Reina J.C."/>
            <person name="Bejar V."/>
            <person name="Llamas I."/>
        </authorList>
    </citation>
    <scope>NUCLEOTIDE SEQUENCE [LARGE SCALE GENOMIC DNA]</scope>
    <source>
        <strain evidence="2 3">N10</strain>
    </source>
</reference>
<dbReference type="Pfam" id="PF00583">
    <property type="entry name" value="Acetyltransf_1"/>
    <property type="match status" value="1"/>
</dbReference>
<dbReference type="Gene3D" id="3.40.630.30">
    <property type="match status" value="1"/>
</dbReference>
<keyword evidence="3" id="KW-1185">Reference proteome</keyword>
<name>A0A7X3FGY3_9BACL</name>
<evidence type="ECO:0000313" key="2">
    <source>
        <dbReference type="EMBL" id="MVO99455.1"/>
    </source>
</evidence>
<dbReference type="RefSeq" id="WP_157334929.1">
    <property type="nucleotide sequence ID" value="NZ_RHLK01000003.1"/>
</dbReference>
<dbReference type="AlphaFoldDB" id="A0A7X3FGY3"/>
<dbReference type="InterPro" id="IPR016181">
    <property type="entry name" value="Acyl_CoA_acyltransferase"/>
</dbReference>
<comment type="caution">
    <text evidence="2">The sequence shown here is derived from an EMBL/GenBank/DDBJ whole genome shotgun (WGS) entry which is preliminary data.</text>
</comment>
<dbReference type="EMBL" id="RHLK01000003">
    <property type="protein sequence ID" value="MVO99455.1"/>
    <property type="molecule type" value="Genomic_DNA"/>
</dbReference>
<dbReference type="InterPro" id="IPR000182">
    <property type="entry name" value="GNAT_dom"/>
</dbReference>
<gene>
    <name evidence="2" type="ORF">EDM21_07930</name>
</gene>
<dbReference type="Proteomes" id="UP000490800">
    <property type="component" value="Unassembled WGS sequence"/>
</dbReference>
<feature type="domain" description="N-acetyltransferase" evidence="1">
    <location>
        <begin position="3"/>
        <end position="143"/>
    </location>
</feature>
<organism evidence="2 3">
    <name type="scientific">Paenibacillus lutrae</name>
    <dbReference type="NCBI Taxonomy" id="2078573"/>
    <lineage>
        <taxon>Bacteria</taxon>
        <taxon>Bacillati</taxon>
        <taxon>Bacillota</taxon>
        <taxon>Bacilli</taxon>
        <taxon>Bacillales</taxon>
        <taxon>Paenibacillaceae</taxon>
        <taxon>Paenibacillus</taxon>
    </lineage>
</organism>
<evidence type="ECO:0000313" key="3">
    <source>
        <dbReference type="Proteomes" id="UP000490800"/>
    </source>
</evidence>
<evidence type="ECO:0000259" key="1">
    <source>
        <dbReference type="PROSITE" id="PS51186"/>
    </source>
</evidence>
<proteinExistence type="predicted"/>
<protein>
    <submittedName>
        <fullName evidence="2">GNAT family N-acetyltransferase</fullName>
    </submittedName>
</protein>
<dbReference type="CDD" id="cd04301">
    <property type="entry name" value="NAT_SF"/>
    <property type="match status" value="1"/>
</dbReference>